<reference evidence="5 6" key="1">
    <citation type="journal article" date="2016" name="Nat. Commun.">
        <title>Thousands of microbial genomes shed light on interconnected biogeochemical processes in an aquifer system.</title>
        <authorList>
            <person name="Anantharaman K."/>
            <person name="Brown C.T."/>
            <person name="Hug L.A."/>
            <person name="Sharon I."/>
            <person name="Castelle C.J."/>
            <person name="Probst A.J."/>
            <person name="Thomas B.C."/>
            <person name="Singh A."/>
            <person name="Wilkins M.J."/>
            <person name="Karaoz U."/>
            <person name="Brodie E.L."/>
            <person name="Williams K.H."/>
            <person name="Hubbard S.S."/>
            <person name="Banfield J.F."/>
        </authorList>
    </citation>
    <scope>NUCLEOTIDE SEQUENCE [LARGE SCALE GENOMIC DNA]</scope>
</reference>
<dbReference type="AlphaFoldDB" id="A0A1F4XVN4"/>
<keyword evidence="2 4" id="KW-0689">Ribosomal protein</keyword>
<dbReference type="CDD" id="cd00392">
    <property type="entry name" value="Ribosomal_L13"/>
    <property type="match status" value="1"/>
</dbReference>
<evidence type="ECO:0000256" key="4">
    <source>
        <dbReference type="HAMAP-Rule" id="MF_01366"/>
    </source>
</evidence>
<sequence>MITIDAQDKTLGRVASEAAKVLIGKHKATFVKNAVVGEEVTIINASKVRISGDKARAKTYVRYSGYPGGQKIETYAMLTARRGEAEAIRRAVLGMLPKNKLQTKRIKLLTIKK</sequence>
<dbReference type="GO" id="GO:0003735">
    <property type="term" value="F:structural constituent of ribosome"/>
    <property type="evidence" value="ECO:0007669"/>
    <property type="project" value="InterPro"/>
</dbReference>
<dbReference type="EMBL" id="MEWW01000003">
    <property type="protein sequence ID" value="OGC85153.1"/>
    <property type="molecule type" value="Genomic_DNA"/>
</dbReference>
<dbReference type="GO" id="GO:0017148">
    <property type="term" value="P:negative regulation of translation"/>
    <property type="evidence" value="ECO:0007669"/>
    <property type="project" value="TreeGrafter"/>
</dbReference>
<comment type="caution">
    <text evidence="5">The sequence shown here is derived from an EMBL/GenBank/DDBJ whole genome shotgun (WGS) entry which is preliminary data.</text>
</comment>
<evidence type="ECO:0000256" key="3">
    <source>
        <dbReference type="ARBA" id="ARBA00023274"/>
    </source>
</evidence>
<dbReference type="GO" id="GO:0006412">
    <property type="term" value="P:translation"/>
    <property type="evidence" value="ECO:0007669"/>
    <property type="project" value="UniProtKB-UniRule"/>
</dbReference>
<dbReference type="GO" id="GO:0022625">
    <property type="term" value="C:cytosolic large ribosomal subunit"/>
    <property type="evidence" value="ECO:0007669"/>
    <property type="project" value="TreeGrafter"/>
</dbReference>
<dbReference type="PIRSF" id="PIRSF002181">
    <property type="entry name" value="Ribosomal_L13"/>
    <property type="match status" value="1"/>
</dbReference>
<dbReference type="Pfam" id="PF00572">
    <property type="entry name" value="Ribosomal_L13"/>
    <property type="match status" value="1"/>
</dbReference>
<dbReference type="PANTHER" id="PTHR11545:SF2">
    <property type="entry name" value="LARGE RIBOSOMAL SUBUNIT PROTEIN UL13M"/>
    <property type="match status" value="1"/>
</dbReference>
<comment type="similarity">
    <text evidence="1 4">Belongs to the universal ribosomal protein uL13 family.</text>
</comment>
<dbReference type="SUPFAM" id="SSF52161">
    <property type="entry name" value="Ribosomal protein L13"/>
    <property type="match status" value="1"/>
</dbReference>
<evidence type="ECO:0000256" key="2">
    <source>
        <dbReference type="ARBA" id="ARBA00022980"/>
    </source>
</evidence>
<proteinExistence type="inferred from homology"/>
<keyword evidence="3 4" id="KW-0687">Ribonucleoprotein</keyword>
<protein>
    <recommendedName>
        <fullName evidence="4">Large ribosomal subunit protein uL13</fullName>
    </recommendedName>
</protein>
<dbReference type="GO" id="GO:0003729">
    <property type="term" value="F:mRNA binding"/>
    <property type="evidence" value="ECO:0007669"/>
    <property type="project" value="TreeGrafter"/>
</dbReference>
<accession>A0A1F4XVN4</accession>
<comment type="subunit">
    <text evidence="4">Part of the 50S ribosomal subunit.</text>
</comment>
<dbReference type="HAMAP" id="MF_01366">
    <property type="entry name" value="Ribosomal_uL13"/>
    <property type="match status" value="1"/>
</dbReference>
<organism evidence="5 6">
    <name type="scientific">Candidatus Adlerbacteria bacterium RIFCSPHIGHO2_12_FULL_53_18</name>
    <dbReference type="NCBI Taxonomy" id="1797242"/>
    <lineage>
        <taxon>Bacteria</taxon>
        <taxon>Candidatus Adleribacteriota</taxon>
    </lineage>
</organism>
<dbReference type="InterPro" id="IPR036899">
    <property type="entry name" value="Ribosomal_uL13_sf"/>
</dbReference>
<dbReference type="NCBIfam" id="TIGR01066">
    <property type="entry name" value="rplM_bact"/>
    <property type="match status" value="1"/>
</dbReference>
<gene>
    <name evidence="4" type="primary">rplM</name>
    <name evidence="5" type="ORF">A3F55_01895</name>
</gene>
<dbReference type="Gene3D" id="3.90.1180.10">
    <property type="entry name" value="Ribosomal protein L13"/>
    <property type="match status" value="1"/>
</dbReference>
<dbReference type="InterPro" id="IPR005823">
    <property type="entry name" value="Ribosomal_uL13_bac-type"/>
</dbReference>
<dbReference type="Proteomes" id="UP000178091">
    <property type="component" value="Unassembled WGS sequence"/>
</dbReference>
<comment type="function">
    <text evidence="4">This protein is one of the early assembly proteins of the 50S ribosomal subunit, although it is not seen to bind rRNA by itself. It is important during the early stages of 50S assembly.</text>
</comment>
<dbReference type="InterPro" id="IPR005822">
    <property type="entry name" value="Ribosomal_uL13"/>
</dbReference>
<evidence type="ECO:0000313" key="5">
    <source>
        <dbReference type="EMBL" id="OGC85153.1"/>
    </source>
</evidence>
<dbReference type="PANTHER" id="PTHR11545">
    <property type="entry name" value="RIBOSOMAL PROTEIN L13"/>
    <property type="match status" value="1"/>
</dbReference>
<name>A0A1F4XVN4_9BACT</name>
<evidence type="ECO:0000313" key="6">
    <source>
        <dbReference type="Proteomes" id="UP000178091"/>
    </source>
</evidence>
<evidence type="ECO:0000256" key="1">
    <source>
        <dbReference type="ARBA" id="ARBA00006227"/>
    </source>
</evidence>